<feature type="signal peptide" evidence="1">
    <location>
        <begin position="1"/>
        <end position="19"/>
    </location>
</feature>
<dbReference type="RefSeq" id="WP_170020322.1">
    <property type="nucleotide sequence ID" value="NZ_JABCSC020000001.1"/>
</dbReference>
<organism evidence="2 3">
    <name type="scientific">Uliginosibacterium aquaticum</name>
    <dbReference type="NCBI Taxonomy" id="2731212"/>
    <lineage>
        <taxon>Bacteria</taxon>
        <taxon>Pseudomonadati</taxon>
        <taxon>Pseudomonadota</taxon>
        <taxon>Betaproteobacteria</taxon>
        <taxon>Rhodocyclales</taxon>
        <taxon>Zoogloeaceae</taxon>
        <taxon>Uliginosibacterium</taxon>
    </lineage>
</organism>
<evidence type="ECO:0000313" key="2">
    <source>
        <dbReference type="EMBL" id="NSL53965.1"/>
    </source>
</evidence>
<dbReference type="Proteomes" id="UP000778523">
    <property type="component" value="Unassembled WGS sequence"/>
</dbReference>
<accession>A0ABX2IIU6</accession>
<comment type="caution">
    <text evidence="2">The sequence shown here is derived from an EMBL/GenBank/DDBJ whole genome shotgun (WGS) entry which is preliminary data.</text>
</comment>
<gene>
    <name evidence="2" type="ORF">HJ583_002905</name>
</gene>
<evidence type="ECO:0000256" key="1">
    <source>
        <dbReference type="SAM" id="SignalP"/>
    </source>
</evidence>
<evidence type="ECO:0000313" key="3">
    <source>
        <dbReference type="Proteomes" id="UP000778523"/>
    </source>
</evidence>
<protein>
    <submittedName>
        <fullName evidence="2">Uncharacterized protein</fullName>
    </submittedName>
</protein>
<proteinExistence type="predicted"/>
<keyword evidence="3" id="KW-1185">Reference proteome</keyword>
<name>A0ABX2IIU6_9RHOO</name>
<reference evidence="2 3" key="1">
    <citation type="submission" date="2020-06" db="EMBL/GenBank/DDBJ databases">
        <title>Draft genome of Uliginosibacterium sp. IMCC34675.</title>
        <authorList>
            <person name="Song J."/>
        </authorList>
    </citation>
    <scope>NUCLEOTIDE SEQUENCE [LARGE SCALE GENOMIC DNA]</scope>
    <source>
        <strain evidence="2 3">IMCC34675</strain>
    </source>
</reference>
<keyword evidence="1" id="KW-0732">Signal</keyword>
<sequence>MKLLVPAIALSLLCANACAADGTAPVSTIRNGDRITRSLQKYTQETPTSKPVLEEKISSTSYTIESGAGDERVLRSRNGAAEILGKDLALIATINKNGERKDIDPETVKHWMPTTELKPGMKWSFSERHEQVASNSTKMCQWFGEYDAVSSADERDQNINGSIVRLPVIVVEVRGRVNIRNCVGSGSDREERYVYSKDLDLVLEHSSLSLSSYGKLLGSSQLLSITSISTGKKVALLTPAP</sequence>
<dbReference type="EMBL" id="JABCSC020000001">
    <property type="protein sequence ID" value="NSL53965.1"/>
    <property type="molecule type" value="Genomic_DNA"/>
</dbReference>
<feature type="chain" id="PRO_5046757733" evidence="1">
    <location>
        <begin position="20"/>
        <end position="241"/>
    </location>
</feature>